<gene>
    <name evidence="2" type="ORF">PoB_007459900</name>
</gene>
<organism evidence="2 3">
    <name type="scientific">Plakobranchus ocellatus</name>
    <dbReference type="NCBI Taxonomy" id="259542"/>
    <lineage>
        <taxon>Eukaryota</taxon>
        <taxon>Metazoa</taxon>
        <taxon>Spiralia</taxon>
        <taxon>Lophotrochozoa</taxon>
        <taxon>Mollusca</taxon>
        <taxon>Gastropoda</taxon>
        <taxon>Heterobranchia</taxon>
        <taxon>Euthyneura</taxon>
        <taxon>Panpulmonata</taxon>
        <taxon>Sacoglossa</taxon>
        <taxon>Placobranchoidea</taxon>
        <taxon>Plakobranchidae</taxon>
        <taxon>Plakobranchus</taxon>
    </lineage>
</organism>
<feature type="domain" description="Thioredoxin" evidence="1">
    <location>
        <begin position="1"/>
        <end position="109"/>
    </location>
</feature>
<dbReference type="Gene3D" id="3.40.30.10">
    <property type="entry name" value="Glutaredoxin"/>
    <property type="match status" value="1"/>
</dbReference>
<dbReference type="PANTHER" id="PTHR46762:SF1">
    <property type="entry name" value="NUCLEOREDOXIN-LIKE PROTEIN 2"/>
    <property type="match status" value="1"/>
</dbReference>
<dbReference type="AlphaFoldDB" id="A0AAV4DVC2"/>
<dbReference type="InterPro" id="IPR013766">
    <property type="entry name" value="Thioredoxin_domain"/>
</dbReference>
<proteinExistence type="predicted"/>
<dbReference type="Proteomes" id="UP000735302">
    <property type="component" value="Unassembled WGS sequence"/>
</dbReference>
<evidence type="ECO:0000259" key="1">
    <source>
        <dbReference type="PROSITE" id="PS51352"/>
    </source>
</evidence>
<name>A0AAV4DVC2_9GAST</name>
<dbReference type="Pfam" id="PF13905">
    <property type="entry name" value="Thioredoxin_8"/>
    <property type="match status" value="1"/>
</dbReference>
<dbReference type="InterPro" id="IPR012336">
    <property type="entry name" value="Thioredoxin-like_fold"/>
</dbReference>
<dbReference type="GO" id="GO:0007600">
    <property type="term" value="P:sensory perception"/>
    <property type="evidence" value="ECO:0007669"/>
    <property type="project" value="InterPro"/>
</dbReference>
<sequence>MAELLKDIRLLNKKWFSFEGNIKQEQGTVSGEEALIGKVVCLFFSAAWCTPCQHFVPMLKEVYTELKNRGEALEVVFLSFDKTEEEMMAYYEHQHGDWLALKFSDPLKK</sequence>
<protein>
    <submittedName>
        <fullName evidence="2">Nucleoredoxin-like protein 2</fullName>
    </submittedName>
</protein>
<dbReference type="GO" id="GO:0045494">
    <property type="term" value="P:photoreceptor cell maintenance"/>
    <property type="evidence" value="ECO:0007669"/>
    <property type="project" value="InterPro"/>
</dbReference>
<evidence type="ECO:0000313" key="2">
    <source>
        <dbReference type="EMBL" id="GFO48094.1"/>
    </source>
</evidence>
<keyword evidence="3" id="KW-1185">Reference proteome</keyword>
<dbReference type="PROSITE" id="PS51352">
    <property type="entry name" value="THIOREDOXIN_2"/>
    <property type="match status" value="1"/>
</dbReference>
<dbReference type="InterPro" id="IPR036249">
    <property type="entry name" value="Thioredoxin-like_sf"/>
</dbReference>
<dbReference type="PANTHER" id="PTHR46762">
    <property type="entry name" value="NUCLEOREDOXIN-LIKE PROTEIN 2"/>
    <property type="match status" value="1"/>
</dbReference>
<reference evidence="2 3" key="1">
    <citation type="journal article" date="2021" name="Elife">
        <title>Chloroplast acquisition without the gene transfer in kleptoplastic sea slugs, Plakobranchus ocellatus.</title>
        <authorList>
            <person name="Maeda T."/>
            <person name="Takahashi S."/>
            <person name="Yoshida T."/>
            <person name="Shimamura S."/>
            <person name="Takaki Y."/>
            <person name="Nagai Y."/>
            <person name="Toyoda A."/>
            <person name="Suzuki Y."/>
            <person name="Arimoto A."/>
            <person name="Ishii H."/>
            <person name="Satoh N."/>
            <person name="Nishiyama T."/>
            <person name="Hasebe M."/>
            <person name="Maruyama T."/>
            <person name="Minagawa J."/>
            <person name="Obokata J."/>
            <person name="Shigenobu S."/>
        </authorList>
    </citation>
    <scope>NUCLEOTIDE SEQUENCE [LARGE SCALE GENOMIC DNA]</scope>
</reference>
<dbReference type="SUPFAM" id="SSF52833">
    <property type="entry name" value="Thioredoxin-like"/>
    <property type="match status" value="1"/>
</dbReference>
<evidence type="ECO:0000313" key="3">
    <source>
        <dbReference type="Proteomes" id="UP000735302"/>
    </source>
</evidence>
<dbReference type="InterPro" id="IPR029519">
    <property type="entry name" value="RdCVF2"/>
</dbReference>
<accession>A0AAV4DVC2</accession>
<dbReference type="EMBL" id="BLXT01008374">
    <property type="protein sequence ID" value="GFO48094.1"/>
    <property type="molecule type" value="Genomic_DNA"/>
</dbReference>
<comment type="caution">
    <text evidence="2">The sequence shown here is derived from an EMBL/GenBank/DDBJ whole genome shotgun (WGS) entry which is preliminary data.</text>
</comment>